<accession>Q9EN11</accession>
<evidence type="ECO:0000313" key="2">
    <source>
        <dbReference type="Proteomes" id="UP000000872"/>
    </source>
</evidence>
<keyword evidence="2" id="KW-1185">Reference proteome</keyword>
<protein>
    <submittedName>
        <fullName evidence="1">AMV037</fullName>
    </submittedName>
</protein>
<organismHost>
    <name type="scientific">Amsacta</name>
    <dbReference type="NCBI Taxonomy" id="340055"/>
</organismHost>
<dbReference type="SUPFAM" id="SSF50923">
    <property type="entry name" value="Hemopexin-like domain"/>
    <property type="match status" value="1"/>
</dbReference>
<dbReference type="EMBL" id="AF250284">
    <property type="protein sequence ID" value="AAG02743.1"/>
    <property type="molecule type" value="Genomic_DNA"/>
</dbReference>
<gene>
    <name evidence="1" type="primary">AMV037</name>
</gene>
<dbReference type="RefSeq" id="NP_064819.1">
    <property type="nucleotide sequence ID" value="NC_002520.1"/>
</dbReference>
<dbReference type="KEGG" id="vg:1494627"/>
<dbReference type="Proteomes" id="UP000000872">
    <property type="component" value="Segment"/>
</dbReference>
<evidence type="ECO:0000313" key="1">
    <source>
        <dbReference type="EMBL" id="AAG02743.1"/>
    </source>
</evidence>
<organism evidence="1 2">
    <name type="scientific">Amsacta moorei entomopoxvirus</name>
    <name type="common">AmEPV</name>
    <dbReference type="NCBI Taxonomy" id="28321"/>
    <lineage>
        <taxon>Viruses</taxon>
        <taxon>Varidnaviria</taxon>
        <taxon>Bamfordvirae</taxon>
        <taxon>Nucleocytoviricota</taxon>
        <taxon>Pokkesviricetes</taxon>
        <taxon>Chitovirales</taxon>
        <taxon>Poxviridae</taxon>
        <taxon>Entomopoxvirinae</taxon>
        <taxon>Betaentomopoxvirus</taxon>
    </lineage>
</organism>
<proteinExistence type="predicted"/>
<dbReference type="InterPro" id="IPR036375">
    <property type="entry name" value="Hemopexin-like_dom_sf"/>
</dbReference>
<dbReference type="GeneID" id="1494627"/>
<dbReference type="Gene3D" id="2.110.10.10">
    <property type="entry name" value="Hemopexin-like domain"/>
    <property type="match status" value="1"/>
</dbReference>
<reference evidence="1 2" key="1">
    <citation type="journal article" date="2000" name="Virology">
        <title>Complete genomic sequence of the Amsacta moorei entomopoxvirus: analysis and comparison with other poxviruses.</title>
        <authorList>
            <person name="Bawden A.L."/>
            <person name="Glassberg K.J."/>
            <person name="Diggans J."/>
            <person name="Shaw R."/>
            <person name="Farmerie W."/>
            <person name="Moyer R.W."/>
        </authorList>
    </citation>
    <scope>NUCLEOTIDE SEQUENCE [LARGE SCALE GENOMIC DNA]</scope>
</reference>
<name>Q9EN11_AMEPV</name>
<sequence length="247" mass="29715">MILLYILIINSAFVTSDSNINICDENIKPNSMTIIDNYLYIFYNENFWKMNLISKYIIGPYKIKSTFKFIRDDEYINLIYQRSDNKIIYIDSDYINIINESFAIIDGLSKLDINNNIKNYNGIFMSNKGKTYIFTFNKYIELLDYNYEYNKDTNTFECNLSKYRVKDINYINKKFYGIPHNINYAFRFIDGNIYFVKYPFVYIYNEFINKLISINNYNLNLFDAMCDNKNKLIKDIKILLYDLKLKI</sequence>